<dbReference type="CDD" id="cd20262">
    <property type="entry name" value="Complex1_LYR_LYRM2"/>
    <property type="match status" value="1"/>
</dbReference>
<dbReference type="InterPro" id="IPR008011">
    <property type="entry name" value="Complex1_LYR_dom"/>
</dbReference>
<gene>
    <name evidence="2" type="ORF">N7482_001112</name>
</gene>
<dbReference type="GeneID" id="81422413"/>
<evidence type="ECO:0000313" key="2">
    <source>
        <dbReference type="EMBL" id="KAJ5175235.1"/>
    </source>
</evidence>
<evidence type="ECO:0000313" key="3">
    <source>
        <dbReference type="Proteomes" id="UP001149163"/>
    </source>
</evidence>
<protein>
    <recommendedName>
        <fullName evidence="1">Complex 1 LYR protein domain-containing protein</fullName>
    </recommendedName>
</protein>
<name>A0A9W9LT99_9EURO</name>
<comment type="caution">
    <text evidence="2">The sequence shown here is derived from an EMBL/GenBank/DDBJ whole genome shotgun (WGS) entry which is preliminary data.</text>
</comment>
<dbReference type="OrthoDB" id="74240at2759"/>
<feature type="domain" description="Complex 1 LYR protein" evidence="1">
    <location>
        <begin position="33"/>
        <end position="75"/>
    </location>
</feature>
<accession>A0A9W9LT99</accession>
<dbReference type="Proteomes" id="UP001149163">
    <property type="component" value="Unassembled WGS sequence"/>
</dbReference>
<dbReference type="RefSeq" id="XP_056546843.1">
    <property type="nucleotide sequence ID" value="XM_056683237.1"/>
</dbReference>
<organism evidence="2 3">
    <name type="scientific">Penicillium canariense</name>
    <dbReference type="NCBI Taxonomy" id="189055"/>
    <lineage>
        <taxon>Eukaryota</taxon>
        <taxon>Fungi</taxon>
        <taxon>Dikarya</taxon>
        <taxon>Ascomycota</taxon>
        <taxon>Pezizomycotina</taxon>
        <taxon>Eurotiomycetes</taxon>
        <taxon>Eurotiomycetidae</taxon>
        <taxon>Eurotiales</taxon>
        <taxon>Aspergillaceae</taxon>
        <taxon>Penicillium</taxon>
    </lineage>
</organism>
<evidence type="ECO:0000259" key="1">
    <source>
        <dbReference type="Pfam" id="PF05347"/>
    </source>
</evidence>
<dbReference type="EMBL" id="JAPQKN010000001">
    <property type="protein sequence ID" value="KAJ5175235.1"/>
    <property type="molecule type" value="Genomic_DNA"/>
</dbReference>
<dbReference type="Pfam" id="PF05347">
    <property type="entry name" value="Complex1_LYR"/>
    <property type="match status" value="1"/>
</dbReference>
<dbReference type="InterPro" id="IPR045293">
    <property type="entry name" value="Complex1_LYR_LYRM2"/>
</dbReference>
<reference evidence="2" key="1">
    <citation type="submission" date="2022-11" db="EMBL/GenBank/DDBJ databases">
        <authorList>
            <person name="Petersen C."/>
        </authorList>
    </citation>
    <scope>NUCLEOTIDE SEQUENCE</scope>
    <source>
        <strain evidence="2">IBT 26290</strain>
    </source>
</reference>
<proteinExistence type="predicted"/>
<sequence>MRQSLSLLAAVSRNQPSKLKKPAISLDHFIQRQRVLAFWREIVRALHKIPPSSTRDELRSYARREFERHREVSDLVGLPSSRQSCLVNEIANLGLGSLTYATCYRWKAEFETMRRYLDEQIAG</sequence>
<reference evidence="2" key="2">
    <citation type="journal article" date="2023" name="IMA Fungus">
        <title>Comparative genomic study of the Penicillium genus elucidates a diverse pangenome and 15 lateral gene transfer events.</title>
        <authorList>
            <person name="Petersen C."/>
            <person name="Sorensen T."/>
            <person name="Nielsen M.R."/>
            <person name="Sondergaard T.E."/>
            <person name="Sorensen J.L."/>
            <person name="Fitzpatrick D.A."/>
            <person name="Frisvad J.C."/>
            <person name="Nielsen K.L."/>
        </authorList>
    </citation>
    <scope>NUCLEOTIDE SEQUENCE</scope>
    <source>
        <strain evidence="2">IBT 26290</strain>
    </source>
</reference>
<dbReference type="AlphaFoldDB" id="A0A9W9LT99"/>
<keyword evidence="3" id="KW-1185">Reference proteome</keyword>